<evidence type="ECO:0000313" key="10">
    <source>
        <dbReference type="Ensembl" id="ENSNMLP00000008855.1"/>
    </source>
</evidence>
<dbReference type="InterPro" id="IPR004020">
    <property type="entry name" value="DAPIN"/>
</dbReference>
<dbReference type="GO" id="GO:0061702">
    <property type="term" value="C:canonical inflammasome complex"/>
    <property type="evidence" value="ECO:0007669"/>
    <property type="project" value="UniProtKB-SubCell"/>
</dbReference>
<evidence type="ECO:0000313" key="11">
    <source>
        <dbReference type="Proteomes" id="UP000694523"/>
    </source>
</evidence>
<dbReference type="InterPro" id="IPR011029">
    <property type="entry name" value="DEATH-like_dom_sf"/>
</dbReference>
<dbReference type="CDD" id="cd08330">
    <property type="entry name" value="CARD_ASC_NALP1"/>
    <property type="match status" value="1"/>
</dbReference>
<evidence type="ECO:0000256" key="4">
    <source>
        <dbReference type="ARBA" id="ARBA00022859"/>
    </source>
</evidence>
<comment type="subcellular location">
    <subcellularLocation>
        <location evidence="1">Inflammasome</location>
    </subcellularLocation>
</comment>
<dbReference type="Pfam" id="PF02758">
    <property type="entry name" value="PYRIN"/>
    <property type="match status" value="1"/>
</dbReference>
<dbReference type="SUPFAM" id="SSF47986">
    <property type="entry name" value="DEATH domain"/>
    <property type="match status" value="2"/>
</dbReference>
<feature type="region of interest" description="Disordered" evidence="7">
    <location>
        <begin position="82"/>
        <end position="109"/>
    </location>
</feature>
<evidence type="ECO:0000259" key="9">
    <source>
        <dbReference type="PROSITE" id="PS50824"/>
    </source>
</evidence>
<evidence type="ECO:0008006" key="12">
    <source>
        <dbReference type="Google" id="ProtNLM"/>
    </source>
</evidence>
<keyword evidence="5" id="KW-0395">Inflammatory response</keyword>
<dbReference type="Proteomes" id="UP000694523">
    <property type="component" value="Unplaced"/>
</dbReference>
<dbReference type="InterPro" id="IPR033516">
    <property type="entry name" value="CARD8/ASC/NALP1_CARD"/>
</dbReference>
<sequence>MPPQRTILNALQDLTEEKFREFCHELTALDEEPRVRTAEVEGKSRVVITKLLVSRYGQSEALSRTITTLRVIGCNDEAERLAKEADLPPPKRARSRTPPPECSAAGASAAPAMKGHFVDRHQIDLIKRVSNINPILDHLLKEEVLTQEQYDQARAIPTTQDKMRFLFRGPLKAGEPSKDELLSALEKEEKYLIKDLRGKSE</sequence>
<evidence type="ECO:0000256" key="3">
    <source>
        <dbReference type="ARBA" id="ARBA00022588"/>
    </source>
</evidence>
<dbReference type="FunFam" id="1.10.533.10:FF:000013">
    <property type="entry name" value="Apoptosis-associated speck-like protein containing a CARD"/>
    <property type="match status" value="1"/>
</dbReference>
<evidence type="ECO:0000256" key="7">
    <source>
        <dbReference type="SAM" id="MobiDB-lite"/>
    </source>
</evidence>
<keyword evidence="4" id="KW-0391">Immunity</keyword>
<dbReference type="Gene3D" id="1.10.533.10">
    <property type="entry name" value="Death Domain, Fas"/>
    <property type="match status" value="2"/>
</dbReference>
<dbReference type="Ensembl" id="ENSNMLT00000010041.1">
    <property type="protein sequence ID" value="ENSNMLP00000008855.1"/>
    <property type="gene ID" value="ENSNMLG00000006225.1"/>
</dbReference>
<evidence type="ECO:0000256" key="5">
    <source>
        <dbReference type="ARBA" id="ARBA00023198"/>
    </source>
</evidence>
<reference evidence="10" key="2">
    <citation type="submission" date="2025-09" db="UniProtKB">
        <authorList>
            <consortium name="Ensembl"/>
        </authorList>
    </citation>
    <scope>IDENTIFICATION</scope>
</reference>
<dbReference type="SMART" id="SM01289">
    <property type="entry name" value="PYRIN"/>
    <property type="match status" value="1"/>
</dbReference>
<dbReference type="GO" id="GO:0042981">
    <property type="term" value="P:regulation of apoptotic process"/>
    <property type="evidence" value="ECO:0007669"/>
    <property type="project" value="InterPro"/>
</dbReference>
<dbReference type="GO" id="GO:0045087">
    <property type="term" value="P:innate immune response"/>
    <property type="evidence" value="ECO:0007669"/>
    <property type="project" value="UniProtKB-KW"/>
</dbReference>
<dbReference type="Pfam" id="PF00619">
    <property type="entry name" value="CARD"/>
    <property type="match status" value="1"/>
</dbReference>
<feature type="domain" description="Pyrin" evidence="9">
    <location>
        <begin position="1"/>
        <end position="87"/>
    </location>
</feature>
<feature type="domain" description="CARD" evidence="8">
    <location>
        <begin position="110"/>
        <end position="200"/>
    </location>
</feature>
<keyword evidence="6" id="KW-1271">Inflammasome</keyword>
<name>A0A8C6SMC2_9GOBI</name>
<dbReference type="PROSITE" id="PS50824">
    <property type="entry name" value="DAPIN"/>
    <property type="match status" value="1"/>
</dbReference>
<organism evidence="10 11">
    <name type="scientific">Neogobius melanostomus</name>
    <name type="common">round goby</name>
    <dbReference type="NCBI Taxonomy" id="47308"/>
    <lineage>
        <taxon>Eukaryota</taxon>
        <taxon>Metazoa</taxon>
        <taxon>Chordata</taxon>
        <taxon>Craniata</taxon>
        <taxon>Vertebrata</taxon>
        <taxon>Euteleostomi</taxon>
        <taxon>Actinopterygii</taxon>
        <taxon>Neopterygii</taxon>
        <taxon>Teleostei</taxon>
        <taxon>Neoteleostei</taxon>
        <taxon>Acanthomorphata</taxon>
        <taxon>Gobiaria</taxon>
        <taxon>Gobiiformes</taxon>
        <taxon>Gobioidei</taxon>
        <taxon>Gobiidae</taxon>
        <taxon>Benthophilinae</taxon>
        <taxon>Neogobiini</taxon>
        <taxon>Neogobius</taxon>
    </lineage>
</organism>
<keyword evidence="2" id="KW-0963">Cytoplasm</keyword>
<keyword evidence="11" id="KW-1185">Reference proteome</keyword>
<evidence type="ECO:0000256" key="6">
    <source>
        <dbReference type="ARBA" id="ARBA00023233"/>
    </source>
</evidence>
<evidence type="ECO:0000256" key="2">
    <source>
        <dbReference type="ARBA" id="ARBA00022490"/>
    </source>
</evidence>
<dbReference type="PANTHER" id="PTHR46985:SF2">
    <property type="entry name" value="APOPTOSIS-ASSOCIATED SPECK-LIKE PROTEIN CONTAINING A CARD"/>
    <property type="match status" value="1"/>
</dbReference>
<dbReference type="AlphaFoldDB" id="A0A8C6SMC2"/>
<evidence type="ECO:0000259" key="8">
    <source>
        <dbReference type="PROSITE" id="PS50209"/>
    </source>
</evidence>
<dbReference type="InterPro" id="IPR051249">
    <property type="entry name" value="NLRP_Inflammasome"/>
</dbReference>
<accession>A0A8C6SMC2</accession>
<dbReference type="PANTHER" id="PTHR46985">
    <property type="entry name" value="NACHT, LRR AND PYD DOMAINS-CONTAINING PROTEIN 1"/>
    <property type="match status" value="1"/>
</dbReference>
<keyword evidence="3" id="KW-0399">Innate immunity</keyword>
<dbReference type="GO" id="GO:0006954">
    <property type="term" value="P:inflammatory response"/>
    <property type="evidence" value="ECO:0007669"/>
    <property type="project" value="UniProtKB-KW"/>
</dbReference>
<dbReference type="PROSITE" id="PS50209">
    <property type="entry name" value="CARD"/>
    <property type="match status" value="1"/>
</dbReference>
<dbReference type="InterPro" id="IPR001315">
    <property type="entry name" value="CARD"/>
</dbReference>
<reference evidence="10" key="1">
    <citation type="submission" date="2025-08" db="UniProtKB">
        <authorList>
            <consortium name="Ensembl"/>
        </authorList>
    </citation>
    <scope>IDENTIFICATION</scope>
</reference>
<evidence type="ECO:0000256" key="1">
    <source>
        <dbReference type="ARBA" id="ARBA00004110"/>
    </source>
</evidence>
<proteinExistence type="predicted"/>
<protein>
    <recommendedName>
        <fullName evidence="12">Apoptosis-associated speck-like protein containing a CARD</fullName>
    </recommendedName>
</protein>